<dbReference type="Proteomes" id="UP001056120">
    <property type="component" value="Linkage Group LG29"/>
</dbReference>
<reference evidence="2" key="1">
    <citation type="journal article" date="2022" name="Mol. Ecol. Resour.">
        <title>The genomes of chicory, endive, great burdock and yacon provide insights into Asteraceae palaeo-polyploidization history and plant inulin production.</title>
        <authorList>
            <person name="Fan W."/>
            <person name="Wang S."/>
            <person name="Wang H."/>
            <person name="Wang A."/>
            <person name="Jiang F."/>
            <person name="Liu H."/>
            <person name="Zhao H."/>
            <person name="Xu D."/>
            <person name="Zhang Y."/>
        </authorList>
    </citation>
    <scope>NUCLEOTIDE SEQUENCE [LARGE SCALE GENOMIC DNA]</scope>
    <source>
        <strain evidence="2">cv. Yunnan</strain>
    </source>
</reference>
<comment type="caution">
    <text evidence="1">The sequence shown here is derived from an EMBL/GenBank/DDBJ whole genome shotgun (WGS) entry which is preliminary data.</text>
</comment>
<reference evidence="1 2" key="2">
    <citation type="journal article" date="2022" name="Mol. Ecol. Resour.">
        <title>The genomes of chicory, endive, great burdock and yacon provide insights into Asteraceae paleo-polyploidization history and plant inulin production.</title>
        <authorList>
            <person name="Fan W."/>
            <person name="Wang S."/>
            <person name="Wang H."/>
            <person name="Wang A."/>
            <person name="Jiang F."/>
            <person name="Liu H."/>
            <person name="Zhao H."/>
            <person name="Xu D."/>
            <person name="Zhang Y."/>
        </authorList>
    </citation>
    <scope>NUCLEOTIDE SEQUENCE [LARGE SCALE GENOMIC DNA]</scope>
    <source>
        <strain evidence="2">cv. Yunnan</strain>
        <tissue evidence="1">Leaves</tissue>
    </source>
</reference>
<evidence type="ECO:0000313" key="2">
    <source>
        <dbReference type="Proteomes" id="UP001056120"/>
    </source>
</evidence>
<proteinExistence type="predicted"/>
<sequence>MAQNNGFEDIGSINRPPRLVSGEDYDMWKKRMEIFFCYQEYGMWKTIKDGPYIPMVASTDSGGTLVPKESSKYSDEDIKKMEVDFKALGAIHKCLPNEVFHNFRGYKTAKELWEALEKMFAGSEEVKENRRDILKQQYENFIWKEGESLTVLYNRYTYLVGELQCSKVKLENEDILKKFIRSLPSCWTLYTVSIRRTKNLKTLQMTELFGMLKTYELEMIQAKERSSSYQTVSTSITTSSALHSDHSSPPQTSTSAAFISENSSNVSFIKEDLECFHPDDLEEMDIQHSYAMLSLRAKRKANLAVTHTIQAHQAQSRQQQQQQATPPTQTVACAAVGTIDFDWSFQYKDIPANNQALMEDTSEVPPQVYENLCTQACIDKVLGYRKHNQNIIDQNEEFHQMKYEFKKVENSYKEKIDCLKKEISSLKHEQANLETQIDDLLVKLKATRAELADQKVCVEKYEFASKKLQRLLNAQIHEKVTTGLGFQAEQPYNVVPPPADYVAIHEPSFNLSNLDMANRKLDPVVQETPVQECTTSSEKLTVKKGQSSTSTNSKPQSKSIQQRKVFDICHAPGERAPYVQKTLEEATFEHNKAHLWNFKDLFKRKDYVYFQRDKLAKSCFVGGKYNHTASTCFYYLQHQRNLKQHAFEKTNKNKKIRSFEAKATQFRNSLSPPRKHLPKPQQSCIICGESDHFAANCKFNHLNQVLHQIPFQQKPISKMNKGRHTSEIKPSAANKTAVDQVRLKQPKEKPSSTTKIAAAQVKPSAANNNVATSVADKERELENHQFSIGNPKFLQESSLIPLNTHMLILIIREPFSTRMQALRFHPLTRSLSCAGTSRHFNGGYVAFGSDSKGGSITGQETVPNERMIIEKVNYVKELDFNLMSVSQVCDQKHWMLFTDKECFVLSPGLSKPPSEKILLTAQRKENLYVLDINEVTPSGSVSCFLSKASVDESALWHRRLSHVIIKTINKMVKDSLVRGLPDKEFQLEDQCIACLKGKQHKSSHKPKTLNTNDTPLQLLLMDLFGPTNVMSMGKKSYCLVITDDYTRFLMGILLEN</sequence>
<organism evidence="1 2">
    <name type="scientific">Smallanthus sonchifolius</name>
    <dbReference type="NCBI Taxonomy" id="185202"/>
    <lineage>
        <taxon>Eukaryota</taxon>
        <taxon>Viridiplantae</taxon>
        <taxon>Streptophyta</taxon>
        <taxon>Embryophyta</taxon>
        <taxon>Tracheophyta</taxon>
        <taxon>Spermatophyta</taxon>
        <taxon>Magnoliopsida</taxon>
        <taxon>eudicotyledons</taxon>
        <taxon>Gunneridae</taxon>
        <taxon>Pentapetalae</taxon>
        <taxon>asterids</taxon>
        <taxon>campanulids</taxon>
        <taxon>Asterales</taxon>
        <taxon>Asteraceae</taxon>
        <taxon>Asteroideae</taxon>
        <taxon>Heliantheae alliance</taxon>
        <taxon>Millerieae</taxon>
        <taxon>Smallanthus</taxon>
    </lineage>
</organism>
<evidence type="ECO:0000313" key="1">
    <source>
        <dbReference type="EMBL" id="KAI3676141.1"/>
    </source>
</evidence>
<protein>
    <submittedName>
        <fullName evidence="1">Uncharacterized protein</fullName>
    </submittedName>
</protein>
<gene>
    <name evidence="1" type="ORF">L1987_85741</name>
</gene>
<keyword evidence="2" id="KW-1185">Reference proteome</keyword>
<dbReference type="EMBL" id="CM042046">
    <property type="protein sequence ID" value="KAI3676141.1"/>
    <property type="molecule type" value="Genomic_DNA"/>
</dbReference>
<name>A0ACB8XXK4_9ASTR</name>
<accession>A0ACB8XXK4</accession>